<dbReference type="NCBIfam" id="TIGR00608">
    <property type="entry name" value="radc"/>
    <property type="match status" value="1"/>
</dbReference>
<dbReference type="RefSeq" id="WP_127930743.1">
    <property type="nucleotide sequence ID" value="NZ_SAUN01000001.1"/>
</dbReference>
<dbReference type="SUPFAM" id="SSF47781">
    <property type="entry name" value="RuvA domain 2-like"/>
    <property type="match status" value="1"/>
</dbReference>
<evidence type="ECO:0000256" key="1">
    <source>
        <dbReference type="ARBA" id="ARBA00010243"/>
    </source>
</evidence>
<comment type="caution">
    <text evidence="10">The sequence shown here is derived from an EMBL/GenBank/DDBJ whole genome shotgun (WGS) entry which is preliminary data.</text>
</comment>
<dbReference type="PROSITE" id="PS01302">
    <property type="entry name" value="UPF0758"/>
    <property type="match status" value="1"/>
</dbReference>
<keyword evidence="5" id="KW-0862">Zinc</keyword>
<dbReference type="InterPro" id="IPR046778">
    <property type="entry name" value="UPF0758_N"/>
</dbReference>
<dbReference type="Pfam" id="PF04002">
    <property type="entry name" value="RadC"/>
    <property type="match status" value="1"/>
</dbReference>
<dbReference type="OrthoDB" id="9804482at2"/>
<protein>
    <submittedName>
        <fullName evidence="10">DNA replication and repair protein RadC</fullName>
    </submittedName>
</protein>
<proteinExistence type="inferred from homology"/>
<sequence>MRLKDLSKHDRPRERLMSRGANALADRELLAVLLGSGFRGSSALDLATHVIDHCGDLAGLGRSDPHRLLTVPGVGPAKAARVAAAFHLAQRARAWPERERITSTSDLANQCAPLLHGHTQERLVMVVCDTGGRVLKRSIVTEGGADHTAMPIREMITEVLTTGGAIFGLAHNHPSGSLDPSAADVEATSRLIEAAETVGLRLLDHLIITDAAWRRIPIETHSTHPPNVKGNDPVYSAEQQFSKRRP</sequence>
<dbReference type="InterPro" id="IPR001405">
    <property type="entry name" value="UPF0758"/>
</dbReference>
<keyword evidence="3" id="KW-0479">Metal-binding</keyword>
<dbReference type="InterPro" id="IPR025657">
    <property type="entry name" value="RadC_JAB"/>
</dbReference>
<dbReference type="GO" id="GO:0046872">
    <property type="term" value="F:metal ion binding"/>
    <property type="evidence" value="ECO:0007669"/>
    <property type="project" value="UniProtKB-KW"/>
</dbReference>
<dbReference type="Gene3D" id="1.10.150.20">
    <property type="entry name" value="5' to 3' exonuclease, C-terminal subdomain"/>
    <property type="match status" value="1"/>
</dbReference>
<dbReference type="EMBL" id="SAUN01000001">
    <property type="protein sequence ID" value="RVX38060.1"/>
    <property type="molecule type" value="Genomic_DNA"/>
</dbReference>
<dbReference type="PANTHER" id="PTHR30471">
    <property type="entry name" value="DNA REPAIR PROTEIN RADC"/>
    <property type="match status" value="1"/>
</dbReference>
<evidence type="ECO:0000256" key="2">
    <source>
        <dbReference type="ARBA" id="ARBA00022670"/>
    </source>
</evidence>
<evidence type="ECO:0000256" key="5">
    <source>
        <dbReference type="ARBA" id="ARBA00022833"/>
    </source>
</evidence>
<feature type="domain" description="MPN" evidence="9">
    <location>
        <begin position="100"/>
        <end position="222"/>
    </location>
</feature>
<dbReference type="InterPro" id="IPR010994">
    <property type="entry name" value="RuvA_2-like"/>
</dbReference>
<evidence type="ECO:0000256" key="4">
    <source>
        <dbReference type="ARBA" id="ARBA00022801"/>
    </source>
</evidence>
<evidence type="ECO:0000259" key="9">
    <source>
        <dbReference type="PROSITE" id="PS50249"/>
    </source>
</evidence>
<evidence type="ECO:0000313" key="11">
    <source>
        <dbReference type="Proteomes" id="UP000284824"/>
    </source>
</evidence>
<dbReference type="AlphaFoldDB" id="A0A438LX34"/>
<keyword evidence="11" id="KW-1185">Reference proteome</keyword>
<keyword evidence="6" id="KW-0482">Metalloprotease</keyword>
<keyword evidence="4" id="KW-0378">Hydrolase</keyword>
<dbReference type="SUPFAM" id="SSF102712">
    <property type="entry name" value="JAB1/MPN domain"/>
    <property type="match status" value="1"/>
</dbReference>
<evidence type="ECO:0000313" key="10">
    <source>
        <dbReference type="EMBL" id="RVX38060.1"/>
    </source>
</evidence>
<dbReference type="PROSITE" id="PS50249">
    <property type="entry name" value="MPN"/>
    <property type="match status" value="1"/>
</dbReference>
<evidence type="ECO:0000256" key="3">
    <source>
        <dbReference type="ARBA" id="ARBA00022723"/>
    </source>
</evidence>
<evidence type="ECO:0000256" key="7">
    <source>
        <dbReference type="RuleBase" id="RU003797"/>
    </source>
</evidence>
<feature type="region of interest" description="Disordered" evidence="8">
    <location>
        <begin position="221"/>
        <end position="246"/>
    </location>
</feature>
<dbReference type="GO" id="GO:0006508">
    <property type="term" value="P:proteolysis"/>
    <property type="evidence" value="ECO:0007669"/>
    <property type="project" value="UniProtKB-KW"/>
</dbReference>
<name>A0A438LX34_9ACTN</name>
<dbReference type="Pfam" id="PF20582">
    <property type="entry name" value="UPF0758_N"/>
    <property type="match status" value="1"/>
</dbReference>
<dbReference type="Gene3D" id="3.40.140.10">
    <property type="entry name" value="Cytidine Deaminase, domain 2"/>
    <property type="match status" value="1"/>
</dbReference>
<dbReference type="InterPro" id="IPR037518">
    <property type="entry name" value="MPN"/>
</dbReference>
<dbReference type="InterPro" id="IPR020891">
    <property type="entry name" value="UPF0758_CS"/>
</dbReference>
<keyword evidence="2" id="KW-0645">Protease</keyword>
<evidence type="ECO:0000256" key="8">
    <source>
        <dbReference type="SAM" id="MobiDB-lite"/>
    </source>
</evidence>
<accession>A0A438LX34</accession>
<evidence type="ECO:0000256" key="6">
    <source>
        <dbReference type="ARBA" id="ARBA00023049"/>
    </source>
</evidence>
<dbReference type="GO" id="GO:0008237">
    <property type="term" value="F:metallopeptidase activity"/>
    <property type="evidence" value="ECO:0007669"/>
    <property type="project" value="UniProtKB-KW"/>
</dbReference>
<reference evidence="10 11" key="1">
    <citation type="submission" date="2019-01" db="EMBL/GenBank/DDBJ databases">
        <title>Sequencing the genomes of 1000 actinobacteria strains.</title>
        <authorList>
            <person name="Klenk H.-P."/>
        </authorList>
    </citation>
    <scope>NUCLEOTIDE SEQUENCE [LARGE SCALE GENOMIC DNA]</scope>
    <source>
        <strain evidence="10 11">DSM 43925</strain>
    </source>
</reference>
<dbReference type="Proteomes" id="UP000284824">
    <property type="component" value="Unassembled WGS sequence"/>
</dbReference>
<gene>
    <name evidence="10" type="ORF">EDD27_0351</name>
</gene>
<dbReference type="PANTHER" id="PTHR30471:SF3">
    <property type="entry name" value="UPF0758 PROTEIN YEES-RELATED"/>
    <property type="match status" value="1"/>
</dbReference>
<organism evidence="10 11">
    <name type="scientific">Nonomuraea polychroma</name>
    <dbReference type="NCBI Taxonomy" id="46176"/>
    <lineage>
        <taxon>Bacteria</taxon>
        <taxon>Bacillati</taxon>
        <taxon>Actinomycetota</taxon>
        <taxon>Actinomycetes</taxon>
        <taxon>Streptosporangiales</taxon>
        <taxon>Streptosporangiaceae</taxon>
        <taxon>Nonomuraea</taxon>
    </lineage>
</organism>
<comment type="similarity">
    <text evidence="1 7">Belongs to the UPF0758 family.</text>
</comment>